<dbReference type="SUPFAM" id="SSF49354">
    <property type="entry name" value="PapD-like"/>
    <property type="match status" value="1"/>
</dbReference>
<evidence type="ECO:0000259" key="4">
    <source>
        <dbReference type="Pfam" id="PF24770"/>
    </source>
</evidence>
<dbReference type="Pfam" id="PF24798">
    <property type="entry name" value="Ig-CFAP74_4th"/>
    <property type="match status" value="1"/>
</dbReference>
<name>A0A444UI22_ACIRT</name>
<dbReference type="InterPro" id="IPR008962">
    <property type="entry name" value="PapD-like_sf"/>
</dbReference>
<keyword evidence="7" id="KW-0966">Cell projection</keyword>
<evidence type="ECO:0000256" key="3">
    <source>
        <dbReference type="SAM" id="Phobius"/>
    </source>
</evidence>
<dbReference type="Proteomes" id="UP000289886">
    <property type="component" value="Unassembled WGS sequence"/>
</dbReference>
<dbReference type="InterPro" id="IPR056310">
    <property type="entry name" value="Ig-CFAP74_4th"/>
</dbReference>
<feature type="compositionally biased region" description="Polar residues" evidence="2">
    <location>
        <begin position="1294"/>
        <end position="1307"/>
    </location>
</feature>
<keyword evidence="3" id="KW-0812">Transmembrane</keyword>
<dbReference type="PANTHER" id="PTHR22538">
    <property type="entry name" value="CILIA- AND FLAGELLA-ASSOCIATED PROTEIN 74"/>
    <property type="match status" value="1"/>
</dbReference>
<dbReference type="PANTHER" id="PTHR22538:SF0">
    <property type="entry name" value="CILIA- AND FLAGELLA-ASSOCIATED PROTEIN 74"/>
    <property type="match status" value="1"/>
</dbReference>
<feature type="region of interest" description="Disordered" evidence="2">
    <location>
        <begin position="1283"/>
        <end position="1307"/>
    </location>
</feature>
<evidence type="ECO:0000313" key="7">
    <source>
        <dbReference type="EMBL" id="RXM34837.1"/>
    </source>
</evidence>
<gene>
    <name evidence="7" type="ORF">EOD39_13657</name>
</gene>
<feature type="compositionally biased region" description="Polar residues" evidence="2">
    <location>
        <begin position="1036"/>
        <end position="1045"/>
    </location>
</feature>
<dbReference type="Pfam" id="PF24778">
    <property type="entry name" value="Ig-CFAP74_3rd"/>
    <property type="match status" value="1"/>
</dbReference>
<dbReference type="Gene3D" id="2.60.40.10">
    <property type="entry name" value="Immunoglobulins"/>
    <property type="match status" value="3"/>
</dbReference>
<feature type="coiled-coil region" evidence="1">
    <location>
        <begin position="176"/>
        <end position="227"/>
    </location>
</feature>
<reference evidence="7 8" key="1">
    <citation type="submission" date="2019-01" db="EMBL/GenBank/DDBJ databases">
        <title>Draft Genome and Complete Hox-Cluster Characterization of the Sterlet Sturgeon (Acipenser ruthenus).</title>
        <authorList>
            <person name="Wei Q."/>
        </authorList>
    </citation>
    <scope>NUCLEOTIDE SEQUENCE [LARGE SCALE GENOMIC DNA]</scope>
    <source>
        <strain evidence="7">WHYD16114868_AA</strain>
        <tissue evidence="7">Blood</tissue>
    </source>
</reference>
<sequence>MNDIGEYIGTDIEIYWLPNLDDLMKGYARNFRPGIGDEETGEEGFKDEETLFPKSVDDFGFSSESSWEELKTCRLRIAELEKQRVDVEEEISEQEKAQNTAALFRLRALHRRLCVELQGEEDLESQIELVLGENEYELCQVEVEQGRFSSLRREVQRDEEKSETQRGWEANQRLQKEEAAVRRAELRKQLDRKKQMNCLKEQEVQHRKAVEDTMKNHKKAVRFLKETTSRIHQKETEKELRSREEMERRTQAVLSLKSKITATKENIRAMQARDQAKAAVQKEEERRIRESVRREGGDVTKYMYQQKRLQEFERQKQAFEEQKKSRKVEILSKILQEEAQMEKRKKLLPDLFPKMQKSQDFMPESGKPSDKLLQYLEMTYGEADDENYRPKWRSPSPMSEDDGPISEKVSPGPDLPPGSQDYTEDGDSEEEAEESLAQPEFTGLWDQKHKTYKIPQDETRPRPITTNKMEQEILARTLEKHRSGIIQKQVVVGREFKGCPFYSKPDVIHFKDFEVGKTYKKKIMLTNSTYTINFCKLVGVSEHLRDFIYLHFDPPGQMSAGMACDLGVTFKPMLAVDSSLIDFGTHVVGETISRTITLSNRGALGTKFNLVTSASSSAVRLTPEPSPLGQPQNQDMAVTSDLMSTTGSREELLESSAQELLETSEIKPGEVTEGELRPFGFVKLQIMFTPTIPGEVQMDFDIKFSDPNSQAIPVRVRGVAIDVPVWVSKPNVDLKICMYDRLYQDSIPVHSRANTAVRAAFEVCKELRNHMELLPKSGYIQARSTFNVQLKFLPRECQPYSQHFETRPVLFAVHAVVTASDLEFDRKEVDFGHCSIHESVQASVHLTNKSLLPQEFGFVGIPKYVDVQPNDGFGILLPMETVKIDIIFSAIKAKEYSFELTCKSGINRDFKLSCQAVGVHPPLELSHSLVQFGATAVNDKSTTTLYVVNSHTSCNEFTHPVPRIGKGAIAPVGPTSFEFVYPEDSDITITPAVGTVLPGKSIKEPPSASKGKKKQKQASAKQTANEKAIKTCDTPGANSSANRSPFNPPKPGDIQPDSDTFAAAQASLIRSFKGSFKRYIIPCFVASGKSANRNEPGHLQYSPHNTLYLELHCPAVVPPLVVISDHGRSTVNFKEVAAVSKTVIESLTGVFFKLSSTLLDPNGPFTLMNALRPLQPGATHTLLVSFSPVEGKKVRMNQYSNAIPIEGKKFYETLEIRTSNVALCLNLSGIGIYPSVTCSVEGGIIDFGYVLANESATSVFKLQNTSSILVNYSVKQDSVSVKKHKDQQGLPSFLTPSKEPQSRVGTQNNSGLSVFCVSPLEGAINPGTSQDITVTFQPDHESLYYSDRLTVEIVNKEVAHVIQLKGSSRTHTMFVDGGDPLDVPVESLADLPAKEDPEGTELVELMKPILLTLKAACSENTLAPAVRELKVGCIRSTQPLAKKNVEFSFDNLNTLQQKGFNLDPGKGAVDPGQKKSITVTWAPPSGHDVSFTTGDEECEEHNTCQSEGVKWTNLWYVWLILLAILVLLLCGVIVSCVKFCCRKEKPPVQTLTELPCEISVVAMDDQSTVHSRSTVASFNSVQLPPDRYVPFPFGQVNKGFAPPPYNLYALEMPPPYDEALKMSIDPHENSPGNRKADNRPSQGHAGDSHLQPPPPSSEEELNVLNAQRRPQEHFDEVQLDDPPRYELHDISSPISEEDENDLNREH</sequence>
<dbReference type="EMBL" id="SCEB01214529">
    <property type="protein sequence ID" value="RXM34837.1"/>
    <property type="molecule type" value="Genomic_DNA"/>
</dbReference>
<organism evidence="7 8">
    <name type="scientific">Acipenser ruthenus</name>
    <name type="common">Sterlet sturgeon</name>
    <dbReference type="NCBI Taxonomy" id="7906"/>
    <lineage>
        <taxon>Eukaryota</taxon>
        <taxon>Metazoa</taxon>
        <taxon>Chordata</taxon>
        <taxon>Craniata</taxon>
        <taxon>Vertebrata</taxon>
        <taxon>Euteleostomi</taxon>
        <taxon>Actinopterygii</taxon>
        <taxon>Chondrostei</taxon>
        <taxon>Acipenseriformes</taxon>
        <taxon>Acipenseridae</taxon>
        <taxon>Acipenser</taxon>
    </lineage>
</organism>
<keyword evidence="7" id="KW-0969">Cilium</keyword>
<dbReference type="InterPro" id="IPR013783">
    <property type="entry name" value="Ig-like_fold"/>
</dbReference>
<feature type="domain" description="CFAP74 second Ig-like" evidence="4">
    <location>
        <begin position="653"/>
        <end position="723"/>
    </location>
</feature>
<feature type="domain" description="CFAP74 third Ig-like" evidence="5">
    <location>
        <begin position="725"/>
        <end position="797"/>
    </location>
</feature>
<feature type="transmembrane region" description="Helical" evidence="3">
    <location>
        <begin position="1515"/>
        <end position="1537"/>
    </location>
</feature>
<keyword evidence="3" id="KW-0472">Membrane</keyword>
<evidence type="ECO:0000259" key="5">
    <source>
        <dbReference type="Pfam" id="PF24778"/>
    </source>
</evidence>
<feature type="region of interest" description="Disordered" evidence="2">
    <location>
        <begin position="1619"/>
        <end position="1706"/>
    </location>
</feature>
<evidence type="ECO:0000313" key="8">
    <source>
        <dbReference type="Proteomes" id="UP000289886"/>
    </source>
</evidence>
<dbReference type="InterPro" id="IPR056306">
    <property type="entry name" value="Ig-CFAP74_2nd"/>
</dbReference>
<keyword evidence="7" id="KW-0282">Flagellum</keyword>
<accession>A0A444UI22</accession>
<evidence type="ECO:0000256" key="2">
    <source>
        <dbReference type="SAM" id="MobiDB-lite"/>
    </source>
</evidence>
<proteinExistence type="predicted"/>
<feature type="region of interest" description="Disordered" evidence="2">
    <location>
        <begin position="996"/>
        <end position="1058"/>
    </location>
</feature>
<feature type="compositionally biased region" description="Acidic residues" evidence="2">
    <location>
        <begin position="422"/>
        <end position="434"/>
    </location>
</feature>
<feature type="coiled-coil region" evidence="1">
    <location>
        <begin position="70"/>
        <end position="100"/>
    </location>
</feature>
<comment type="caution">
    <text evidence="7">The sequence shown here is derived from an EMBL/GenBank/DDBJ whole genome shotgun (WGS) entry which is preliminary data.</text>
</comment>
<feature type="compositionally biased region" description="Basic and acidic residues" evidence="2">
    <location>
        <begin position="1619"/>
        <end position="1638"/>
    </location>
</feature>
<dbReference type="InterPro" id="IPR056307">
    <property type="entry name" value="Ig-CFAP74_3rd"/>
</dbReference>
<evidence type="ECO:0000259" key="6">
    <source>
        <dbReference type="Pfam" id="PF24798"/>
    </source>
</evidence>
<dbReference type="Pfam" id="PF14979">
    <property type="entry name" value="TMEM52"/>
    <property type="match status" value="1"/>
</dbReference>
<dbReference type="Pfam" id="PF24771">
    <property type="entry name" value="Ig_CFAP74_1st"/>
    <property type="match status" value="1"/>
</dbReference>
<dbReference type="Pfam" id="PF24770">
    <property type="entry name" value="Ig-CFAP74_2"/>
    <property type="match status" value="1"/>
</dbReference>
<feature type="coiled-coil region" evidence="1">
    <location>
        <begin position="266"/>
        <end position="329"/>
    </location>
</feature>
<feature type="domain" description="CFAP74 fourth Ig-like" evidence="6">
    <location>
        <begin position="824"/>
        <end position="918"/>
    </location>
</feature>
<feature type="region of interest" description="Disordered" evidence="2">
    <location>
        <begin position="386"/>
        <end position="441"/>
    </location>
</feature>
<keyword evidence="8" id="KW-1185">Reference proteome</keyword>
<keyword evidence="1" id="KW-0175">Coiled coil</keyword>
<protein>
    <submittedName>
        <fullName evidence="7">Cilia-and flagella-associated protein 74</fullName>
    </submittedName>
</protein>
<keyword evidence="3" id="KW-1133">Transmembrane helix</keyword>
<evidence type="ECO:0000256" key="1">
    <source>
        <dbReference type="SAM" id="Coils"/>
    </source>
</evidence>
<feature type="compositionally biased region" description="Basic and acidic residues" evidence="2">
    <location>
        <begin position="1669"/>
        <end position="1689"/>
    </location>
</feature>